<dbReference type="Proteomes" id="UP000315010">
    <property type="component" value="Unassembled WGS sequence"/>
</dbReference>
<protein>
    <submittedName>
        <fullName evidence="1">Uncharacterized protein</fullName>
    </submittedName>
</protein>
<keyword evidence="2" id="KW-1185">Reference proteome</keyword>
<gene>
    <name evidence="1" type="ORF">CA13_35270</name>
</gene>
<reference evidence="1 2" key="1">
    <citation type="submission" date="2019-02" db="EMBL/GenBank/DDBJ databases">
        <title>Deep-cultivation of Planctomycetes and their phenomic and genomic characterization uncovers novel biology.</title>
        <authorList>
            <person name="Wiegand S."/>
            <person name="Jogler M."/>
            <person name="Boedeker C."/>
            <person name="Pinto D."/>
            <person name="Vollmers J."/>
            <person name="Rivas-Marin E."/>
            <person name="Kohn T."/>
            <person name="Peeters S.H."/>
            <person name="Heuer A."/>
            <person name="Rast P."/>
            <person name="Oberbeckmann S."/>
            <person name="Bunk B."/>
            <person name="Jeske O."/>
            <person name="Meyerdierks A."/>
            <person name="Storesund J.E."/>
            <person name="Kallscheuer N."/>
            <person name="Luecker S."/>
            <person name="Lage O.M."/>
            <person name="Pohl T."/>
            <person name="Merkel B.J."/>
            <person name="Hornburger P."/>
            <person name="Mueller R.-W."/>
            <person name="Bruemmer F."/>
            <person name="Labrenz M."/>
            <person name="Spormann A.M."/>
            <person name="Op Den Camp H."/>
            <person name="Overmann J."/>
            <person name="Amann R."/>
            <person name="Jetten M.S.M."/>
            <person name="Mascher T."/>
            <person name="Medema M.H."/>
            <person name="Devos D.P."/>
            <person name="Kaster A.-K."/>
            <person name="Ovreas L."/>
            <person name="Rohde M."/>
            <person name="Galperin M.Y."/>
            <person name="Jogler C."/>
        </authorList>
    </citation>
    <scope>NUCLEOTIDE SEQUENCE [LARGE SCALE GENOMIC DNA]</scope>
    <source>
        <strain evidence="1 2">CA13</strain>
    </source>
</reference>
<evidence type="ECO:0000313" key="2">
    <source>
        <dbReference type="Proteomes" id="UP000315010"/>
    </source>
</evidence>
<dbReference type="EMBL" id="SJPJ01000001">
    <property type="protein sequence ID" value="TWT82072.1"/>
    <property type="molecule type" value="Genomic_DNA"/>
</dbReference>
<dbReference type="AlphaFoldDB" id="A0A5C5Z3W7"/>
<proteinExistence type="predicted"/>
<sequence length="78" mass="8924">MHYGNSTVKMLDENAQRTVKTLDNILKDDRIPCSPSREPICFQFLTLASLLPNCHLSLREITAVDALLWSRRPARVNE</sequence>
<organism evidence="1 2">
    <name type="scientific">Novipirellula herctigrandis</name>
    <dbReference type="NCBI Taxonomy" id="2527986"/>
    <lineage>
        <taxon>Bacteria</taxon>
        <taxon>Pseudomonadati</taxon>
        <taxon>Planctomycetota</taxon>
        <taxon>Planctomycetia</taxon>
        <taxon>Pirellulales</taxon>
        <taxon>Pirellulaceae</taxon>
        <taxon>Novipirellula</taxon>
    </lineage>
</organism>
<comment type="caution">
    <text evidence="1">The sequence shown here is derived from an EMBL/GenBank/DDBJ whole genome shotgun (WGS) entry which is preliminary data.</text>
</comment>
<accession>A0A5C5Z3W7</accession>
<name>A0A5C5Z3W7_9BACT</name>
<evidence type="ECO:0000313" key="1">
    <source>
        <dbReference type="EMBL" id="TWT82072.1"/>
    </source>
</evidence>